<evidence type="ECO:0000313" key="2">
    <source>
        <dbReference type="EMBL" id="KFJ41912.1"/>
    </source>
</evidence>
<dbReference type="Proteomes" id="UP000031830">
    <property type="component" value="Chromosome"/>
</dbReference>
<gene>
    <name evidence="2" type="ORF">DR78_968</name>
    <name evidence="1" type="ORF">LA55_67</name>
</gene>
<proteinExistence type="predicted"/>
<evidence type="ECO:0000313" key="1">
    <source>
        <dbReference type="EMBL" id="AJI53900.1"/>
    </source>
</evidence>
<dbReference type="KEGG" id="fpj:LA02_542"/>
<protein>
    <submittedName>
        <fullName evidence="1">Uncharacterized protein</fullName>
    </submittedName>
</protein>
<name>A0A080QB36_9GAMM</name>
<dbReference type="AlphaFoldDB" id="A0A080QB36"/>
<evidence type="ECO:0000313" key="3">
    <source>
        <dbReference type="Proteomes" id="UP000029117"/>
    </source>
</evidence>
<evidence type="ECO:0000313" key="4">
    <source>
        <dbReference type="Proteomes" id="UP000031830"/>
    </source>
</evidence>
<dbReference type="STRING" id="28110.KU46_612"/>
<dbReference type="KEGG" id="fpm:LA56_1436"/>
<reference evidence="2 3" key="1">
    <citation type="submission" date="2014-04" db="EMBL/GenBank/DDBJ databases">
        <authorList>
            <person name="Bishop-Lilly K.A."/>
            <person name="Broomall S.M."/>
            <person name="Chain P.S."/>
            <person name="Chertkov O."/>
            <person name="Coyne S.R."/>
            <person name="Daligault H.E."/>
            <person name="Davenport K.W."/>
            <person name="Erkkila T."/>
            <person name="Frey K.G."/>
            <person name="Gibbons H.S."/>
            <person name="Gu W."/>
            <person name="Jaissle J."/>
            <person name="Johnson S.L."/>
            <person name="Koroleva G.I."/>
            <person name="Ladner J.T."/>
            <person name="Lo C.-C."/>
            <person name="Minogue T.D."/>
            <person name="Munk C."/>
            <person name="Palacios G.F."/>
            <person name="Redden C.L."/>
            <person name="Rosenzweig C.N."/>
            <person name="Scholz M.B."/>
            <person name="Teshima H."/>
            <person name="Xu Y."/>
        </authorList>
    </citation>
    <scope>NUCLEOTIDE SEQUENCE [LARGE SCALE GENOMIC DNA]</scope>
    <source>
        <strain evidence="2 3">FAJ</strain>
    </source>
</reference>
<organism evidence="1 4">
    <name type="scientific">Francisella philomiragia</name>
    <dbReference type="NCBI Taxonomy" id="28110"/>
    <lineage>
        <taxon>Bacteria</taxon>
        <taxon>Pseudomonadati</taxon>
        <taxon>Pseudomonadota</taxon>
        <taxon>Gammaproteobacteria</taxon>
        <taxon>Thiotrichales</taxon>
        <taxon>Francisellaceae</taxon>
        <taxon>Francisella</taxon>
    </lineage>
</organism>
<accession>A0A080QB36</accession>
<dbReference type="EMBL" id="JOUE01000006">
    <property type="protein sequence ID" value="KFJ41912.1"/>
    <property type="molecule type" value="Genomic_DNA"/>
</dbReference>
<reference evidence="1 4" key="2">
    <citation type="journal article" date="2015" name="Genome Announc.">
        <title>Genome sequencing of 18 francisella strains to aid in assay development and testing.</title>
        <authorList>
            <person name="Johnson S.L."/>
            <person name="Daligault H.E."/>
            <person name="Davenport K.W."/>
            <person name="Coyne S.R."/>
            <person name="Frey K.G."/>
            <person name="Koroleva G.I."/>
            <person name="Broomall S.M."/>
            <person name="Bishop-Lilly K.A."/>
            <person name="Bruce D.C."/>
            <person name="Chertkov O."/>
            <person name="Freitas T."/>
            <person name="Jaissle J."/>
            <person name="Ladner J.T."/>
            <person name="Rosenzweig C.N."/>
            <person name="Gibbons H.S."/>
            <person name="Palacios G.F."/>
            <person name="Redden C.L."/>
            <person name="Xu Y."/>
            <person name="Minogue T.D."/>
            <person name="Chain P.S."/>
        </authorList>
    </citation>
    <scope>NUCLEOTIDE SEQUENCE [LARGE SCALE GENOMIC DNA]</scope>
    <source>
        <strain evidence="1 4">GA01-2794</strain>
    </source>
</reference>
<sequence length="38" mass="4194">MKLAQVFAKKVSLAKTLSTKPQGFQATTKSAEEKKIKK</sequence>
<dbReference type="PATRIC" id="fig|28110.15.peg.1704"/>
<dbReference type="Proteomes" id="UP000029117">
    <property type="component" value="Unassembled WGS sequence"/>
</dbReference>
<dbReference type="EMBL" id="CP009440">
    <property type="protein sequence ID" value="AJI53900.1"/>
    <property type="molecule type" value="Genomic_DNA"/>
</dbReference>
<dbReference type="KEGG" id="fpz:LA55_67"/>